<name>A0A915MJG8_MELJA</name>
<reference evidence="3" key="1">
    <citation type="submission" date="2022-11" db="UniProtKB">
        <authorList>
            <consortium name="WormBaseParasite"/>
        </authorList>
    </citation>
    <scope>IDENTIFICATION</scope>
</reference>
<keyword evidence="2" id="KW-1185">Reference proteome</keyword>
<dbReference type="WBParaSite" id="scaffold3850_cov357.g7238">
    <property type="protein sequence ID" value="scaffold3850_cov357.g7238"/>
    <property type="gene ID" value="scaffold3850_cov357.g7238"/>
</dbReference>
<feature type="transmembrane region" description="Helical" evidence="1">
    <location>
        <begin position="48"/>
        <end position="70"/>
    </location>
</feature>
<keyword evidence="1" id="KW-1133">Transmembrane helix</keyword>
<evidence type="ECO:0000313" key="3">
    <source>
        <dbReference type="WBParaSite" id="scaffold3850_cov357.g7238"/>
    </source>
</evidence>
<dbReference type="Proteomes" id="UP000887561">
    <property type="component" value="Unplaced"/>
</dbReference>
<sequence>MRKCFGSRLIKGFISIIRWVPVVFVLLIICWAWYTYIIEFCFKILDDVIIRIIYLLIVHLLLFMFLWSYIKTVISTIGKPSELFHIPIEVREYIAAATNDHEFRSILEEFVKERNIPLLTRGYDGGIQSFRPPVFAYGADRNGFNLGVKSNFADIFGSEKFKWFLPIFTSTGNGQYFPQKAARGNQSHQYQGNNYQTGRALQAVEVV</sequence>
<keyword evidence="1" id="KW-0812">Transmembrane</keyword>
<organism evidence="2 3">
    <name type="scientific">Meloidogyne javanica</name>
    <name type="common">Root-knot nematode worm</name>
    <dbReference type="NCBI Taxonomy" id="6303"/>
    <lineage>
        <taxon>Eukaryota</taxon>
        <taxon>Metazoa</taxon>
        <taxon>Ecdysozoa</taxon>
        <taxon>Nematoda</taxon>
        <taxon>Chromadorea</taxon>
        <taxon>Rhabditida</taxon>
        <taxon>Tylenchina</taxon>
        <taxon>Tylenchomorpha</taxon>
        <taxon>Tylenchoidea</taxon>
        <taxon>Meloidogynidae</taxon>
        <taxon>Meloidogyninae</taxon>
        <taxon>Meloidogyne</taxon>
        <taxon>Meloidogyne incognita group</taxon>
    </lineage>
</organism>
<accession>A0A915MJG8</accession>
<dbReference type="AlphaFoldDB" id="A0A915MJG8"/>
<evidence type="ECO:0000313" key="2">
    <source>
        <dbReference type="Proteomes" id="UP000887561"/>
    </source>
</evidence>
<feature type="transmembrane region" description="Helical" evidence="1">
    <location>
        <begin position="12"/>
        <end position="36"/>
    </location>
</feature>
<evidence type="ECO:0000256" key="1">
    <source>
        <dbReference type="SAM" id="Phobius"/>
    </source>
</evidence>
<keyword evidence="1" id="KW-0472">Membrane</keyword>
<protein>
    <submittedName>
        <fullName evidence="3">Uncharacterized protein</fullName>
    </submittedName>
</protein>
<proteinExistence type="predicted"/>